<dbReference type="Proteomes" id="UP000035642">
    <property type="component" value="Unassembled WGS sequence"/>
</dbReference>
<feature type="compositionally biased region" description="Polar residues" evidence="1">
    <location>
        <begin position="69"/>
        <end position="79"/>
    </location>
</feature>
<proteinExistence type="predicted"/>
<keyword evidence="2" id="KW-1185">Reference proteome</keyword>
<organism evidence="2 3">
    <name type="scientific">Angiostrongylus cantonensis</name>
    <name type="common">Rat lungworm</name>
    <dbReference type="NCBI Taxonomy" id="6313"/>
    <lineage>
        <taxon>Eukaryota</taxon>
        <taxon>Metazoa</taxon>
        <taxon>Ecdysozoa</taxon>
        <taxon>Nematoda</taxon>
        <taxon>Chromadorea</taxon>
        <taxon>Rhabditida</taxon>
        <taxon>Rhabditina</taxon>
        <taxon>Rhabditomorpha</taxon>
        <taxon>Strongyloidea</taxon>
        <taxon>Metastrongylidae</taxon>
        <taxon>Angiostrongylus</taxon>
    </lineage>
</organism>
<dbReference type="STRING" id="6313.A0A0K0D7Q6"/>
<sequence length="154" mass="17531">MIRKKNLLQVILTGLTTLNTPPSEERCISNYGWVPMEGGNFDRPRENRNSLAGPLSIIRLSSSPLDRTPSPTLPEQENGGNKRRSYFSPALLFCHTRLVRWAYKEATYPGWNAAIYRNHGLLQRSEENVEINPTPLLTLDSFPRIHCPRRASKS</sequence>
<dbReference type="WBParaSite" id="ACAC_0000610101-mRNA-1">
    <property type="protein sequence ID" value="ACAC_0000610101-mRNA-1"/>
    <property type="gene ID" value="ACAC_0000610101"/>
</dbReference>
<dbReference type="AlphaFoldDB" id="A0A0K0D7Q6"/>
<evidence type="ECO:0000313" key="3">
    <source>
        <dbReference type="WBParaSite" id="ACAC_0000610101-mRNA-1"/>
    </source>
</evidence>
<name>A0A0K0D7Q6_ANGCA</name>
<feature type="region of interest" description="Disordered" evidence="1">
    <location>
        <begin position="61"/>
        <end position="82"/>
    </location>
</feature>
<reference evidence="2" key="1">
    <citation type="submission" date="2012-09" db="EMBL/GenBank/DDBJ databases">
        <authorList>
            <person name="Martin A.A."/>
        </authorList>
    </citation>
    <scope>NUCLEOTIDE SEQUENCE</scope>
</reference>
<accession>A0A0K0D7Q6</accession>
<evidence type="ECO:0000313" key="2">
    <source>
        <dbReference type="Proteomes" id="UP000035642"/>
    </source>
</evidence>
<evidence type="ECO:0000256" key="1">
    <source>
        <dbReference type="SAM" id="MobiDB-lite"/>
    </source>
</evidence>
<protein>
    <submittedName>
        <fullName evidence="3">Secreted protein</fullName>
    </submittedName>
</protein>
<reference evidence="3" key="2">
    <citation type="submission" date="2017-02" db="UniProtKB">
        <authorList>
            <consortium name="WormBaseParasite"/>
        </authorList>
    </citation>
    <scope>IDENTIFICATION</scope>
</reference>